<dbReference type="PANTHER" id="PTHR30203">
    <property type="entry name" value="OUTER MEMBRANE CATION EFFLUX PROTEIN"/>
    <property type="match status" value="1"/>
</dbReference>
<evidence type="ECO:0000256" key="4">
    <source>
        <dbReference type="SAM" id="SignalP"/>
    </source>
</evidence>
<dbReference type="PANTHER" id="PTHR30203:SF24">
    <property type="entry name" value="BLR4935 PROTEIN"/>
    <property type="match status" value="1"/>
</dbReference>
<feature type="chain" id="PRO_5031558778" evidence="4">
    <location>
        <begin position="22"/>
        <end position="428"/>
    </location>
</feature>
<evidence type="ECO:0000256" key="1">
    <source>
        <dbReference type="ARBA" id="ARBA00007613"/>
    </source>
</evidence>
<comment type="similarity">
    <text evidence="1">Belongs to the outer membrane factor (OMF) (TC 1.B.17) family.</text>
</comment>
<organism evidence="5 6">
    <name type="scientific">Pseudoduganella aquatica</name>
    <dbReference type="NCBI Taxonomy" id="2660641"/>
    <lineage>
        <taxon>Bacteria</taxon>
        <taxon>Pseudomonadati</taxon>
        <taxon>Pseudomonadota</taxon>
        <taxon>Betaproteobacteria</taxon>
        <taxon>Burkholderiales</taxon>
        <taxon>Oxalobacteraceae</taxon>
        <taxon>Telluria group</taxon>
        <taxon>Pseudoduganella</taxon>
    </lineage>
</organism>
<evidence type="ECO:0000256" key="2">
    <source>
        <dbReference type="SAM" id="Coils"/>
    </source>
</evidence>
<dbReference type="Proteomes" id="UP000450676">
    <property type="component" value="Unassembled WGS sequence"/>
</dbReference>
<dbReference type="Pfam" id="PF02321">
    <property type="entry name" value="OEP"/>
    <property type="match status" value="2"/>
</dbReference>
<feature type="region of interest" description="Disordered" evidence="3">
    <location>
        <begin position="70"/>
        <end position="94"/>
    </location>
</feature>
<dbReference type="Gene3D" id="1.20.1600.10">
    <property type="entry name" value="Outer membrane efflux proteins (OEP)"/>
    <property type="match status" value="1"/>
</dbReference>
<proteinExistence type="inferred from homology"/>
<dbReference type="EMBL" id="WWCU01000047">
    <property type="protein sequence ID" value="MYN10874.1"/>
    <property type="molecule type" value="Genomic_DNA"/>
</dbReference>
<gene>
    <name evidence="5" type="ORF">GTP77_26485</name>
</gene>
<name>A0A7X4HGP7_9BURK</name>
<feature type="signal peptide" evidence="4">
    <location>
        <begin position="1"/>
        <end position="21"/>
    </location>
</feature>
<feature type="coiled-coil region" evidence="2">
    <location>
        <begin position="334"/>
        <end position="361"/>
    </location>
</feature>
<dbReference type="InterPro" id="IPR003423">
    <property type="entry name" value="OMP_efflux"/>
</dbReference>
<sequence length="428" mass="45396">MVKFLWPLAMATLVASMHAAAQTPEPQTALTLRAALALAMQAHPGLAAARYETEAQDGLVMQASARPNPTLSFERVGRSSSNAGSAEGDGEKTWQLSQPLELGGKRAARVAAAERGRDVAGAALEAQRLELHADVVTAFYEVLVAQERLRLAQDGSELAQRATQAASKRVIAGKVSPVDETKARLAEANVRLEQSSAASALASARHRLAAHWLQPAAAGDGTATAGFERAEGDIGVLPEPPSAAAMASWRAQSPALMTARLEVERRKAVSKLELANRAPDLTVSLGSKRMADPSRSQTVVGLSLPLPLFDRNQGNVLAAQRQADKAGAELAAAAMRLESELAQSVQELRAARLALDMLRNDILPAAQQASEAARKGFEYGKHNFIDVLDAQRTLLQARAQYLSALSDGHRAAAAIERILGHTAPNNEH</sequence>
<evidence type="ECO:0000256" key="3">
    <source>
        <dbReference type="SAM" id="MobiDB-lite"/>
    </source>
</evidence>
<keyword evidence="6" id="KW-1185">Reference proteome</keyword>
<comment type="caution">
    <text evidence="5">The sequence shown here is derived from an EMBL/GenBank/DDBJ whole genome shotgun (WGS) entry which is preliminary data.</text>
</comment>
<dbReference type="AlphaFoldDB" id="A0A7X4HGP7"/>
<evidence type="ECO:0000313" key="5">
    <source>
        <dbReference type="EMBL" id="MYN10874.1"/>
    </source>
</evidence>
<keyword evidence="4" id="KW-0732">Signal</keyword>
<dbReference type="SUPFAM" id="SSF56954">
    <property type="entry name" value="Outer membrane efflux proteins (OEP)"/>
    <property type="match status" value="1"/>
</dbReference>
<dbReference type="InterPro" id="IPR010131">
    <property type="entry name" value="MdtP/NodT-like"/>
</dbReference>
<keyword evidence="2" id="KW-0175">Coiled coil</keyword>
<dbReference type="GO" id="GO:0015562">
    <property type="term" value="F:efflux transmembrane transporter activity"/>
    <property type="evidence" value="ECO:0007669"/>
    <property type="project" value="InterPro"/>
</dbReference>
<protein>
    <submittedName>
        <fullName evidence="5">TolC family protein</fullName>
    </submittedName>
</protein>
<evidence type="ECO:0000313" key="6">
    <source>
        <dbReference type="Proteomes" id="UP000450676"/>
    </source>
</evidence>
<reference evidence="5 6" key="1">
    <citation type="submission" date="2019-12" db="EMBL/GenBank/DDBJ databases">
        <title>Novel species isolated from a subtropical stream in China.</title>
        <authorList>
            <person name="Lu H."/>
        </authorList>
    </citation>
    <scope>NUCLEOTIDE SEQUENCE [LARGE SCALE GENOMIC DNA]</scope>
    <source>
        <strain evidence="5 6">FT127W</strain>
    </source>
</reference>
<accession>A0A7X4HGP7</accession>